<comment type="caution">
    <text evidence="2">The sequence shown here is derived from an EMBL/GenBank/DDBJ whole genome shotgun (WGS) entry which is preliminary data.</text>
</comment>
<reference evidence="2 3" key="1">
    <citation type="journal article" date="2021" name="BMC Biol.">
        <title>Horizontally acquired antibacterial genes associated with adaptive radiation of ladybird beetles.</title>
        <authorList>
            <person name="Li H.S."/>
            <person name="Tang X.F."/>
            <person name="Huang Y.H."/>
            <person name="Xu Z.Y."/>
            <person name="Chen M.L."/>
            <person name="Du X.Y."/>
            <person name="Qiu B.Y."/>
            <person name="Chen P.T."/>
            <person name="Zhang W."/>
            <person name="Slipinski A."/>
            <person name="Escalona H.E."/>
            <person name="Waterhouse R.M."/>
            <person name="Zwick A."/>
            <person name="Pang H."/>
        </authorList>
    </citation>
    <scope>NUCLEOTIDE SEQUENCE [LARGE SCALE GENOMIC DNA]</scope>
    <source>
        <strain evidence="2">SYSU2018</strain>
    </source>
</reference>
<evidence type="ECO:0000256" key="1">
    <source>
        <dbReference type="SAM" id="MobiDB-lite"/>
    </source>
</evidence>
<dbReference type="EMBL" id="JABFTP020000144">
    <property type="protein sequence ID" value="KAL3282090.1"/>
    <property type="molecule type" value="Genomic_DNA"/>
</dbReference>
<organism evidence="2 3">
    <name type="scientific">Cryptolaemus montrouzieri</name>
    <dbReference type="NCBI Taxonomy" id="559131"/>
    <lineage>
        <taxon>Eukaryota</taxon>
        <taxon>Metazoa</taxon>
        <taxon>Ecdysozoa</taxon>
        <taxon>Arthropoda</taxon>
        <taxon>Hexapoda</taxon>
        <taxon>Insecta</taxon>
        <taxon>Pterygota</taxon>
        <taxon>Neoptera</taxon>
        <taxon>Endopterygota</taxon>
        <taxon>Coleoptera</taxon>
        <taxon>Polyphaga</taxon>
        <taxon>Cucujiformia</taxon>
        <taxon>Coccinelloidea</taxon>
        <taxon>Coccinellidae</taxon>
        <taxon>Scymninae</taxon>
        <taxon>Scymnini</taxon>
        <taxon>Cryptolaemus</taxon>
    </lineage>
</organism>
<dbReference type="Proteomes" id="UP001516400">
    <property type="component" value="Unassembled WGS sequence"/>
</dbReference>
<accession>A0ABD2NTW1</accession>
<name>A0ABD2NTW1_9CUCU</name>
<proteinExistence type="predicted"/>
<gene>
    <name evidence="2" type="ORF">HHI36_005288</name>
</gene>
<protein>
    <submittedName>
        <fullName evidence="2">Uncharacterized protein</fullName>
    </submittedName>
</protein>
<evidence type="ECO:0000313" key="3">
    <source>
        <dbReference type="Proteomes" id="UP001516400"/>
    </source>
</evidence>
<sequence length="105" mass="12280">MENVDAMLAQQPDSTGKDTRMPNDILITGSSYMCISHSQREDCLTFVKVVVDLKQTTKTWFWTKSKMTLTLQMEFCRRMLAKKQEYPQFLDKILWTDETTCKKDG</sequence>
<feature type="region of interest" description="Disordered" evidence="1">
    <location>
        <begin position="1"/>
        <end position="21"/>
    </location>
</feature>
<keyword evidence="3" id="KW-1185">Reference proteome</keyword>
<evidence type="ECO:0000313" key="2">
    <source>
        <dbReference type="EMBL" id="KAL3282090.1"/>
    </source>
</evidence>
<dbReference type="AlphaFoldDB" id="A0ABD2NTW1"/>